<dbReference type="EMBL" id="CP022521">
    <property type="protein sequence ID" value="ASO21028.1"/>
    <property type="molecule type" value="Genomic_DNA"/>
</dbReference>
<gene>
    <name evidence="1" type="ORF">AHOG_17010</name>
</gene>
<dbReference type="Proteomes" id="UP000204221">
    <property type="component" value="Chromosome"/>
</dbReference>
<dbReference type="KEGG" id="ahg:AHOG_17010"/>
<accession>A0A221W584</accession>
<dbReference type="RefSeq" id="WP_093942269.1">
    <property type="nucleotide sequence ID" value="NZ_CP022521.1"/>
</dbReference>
<evidence type="ECO:0000313" key="2">
    <source>
        <dbReference type="Proteomes" id="UP000204221"/>
    </source>
</evidence>
<reference evidence="1 2" key="1">
    <citation type="submission" date="2017-07" db="EMBL/GenBank/DDBJ databases">
        <title>Complete genome sequence of Actinoalloteichus hoggarensis DSM 45943, type strain of Actinoalloteichus hoggarensis.</title>
        <authorList>
            <person name="Ruckert C."/>
            <person name="Nouioui I."/>
            <person name="Willmese J."/>
            <person name="van Wezel G."/>
            <person name="Klenk H.-P."/>
            <person name="Kalinowski J."/>
            <person name="Zotchev S.B."/>
        </authorList>
    </citation>
    <scope>NUCLEOTIDE SEQUENCE [LARGE SCALE GENOMIC DNA]</scope>
    <source>
        <strain evidence="1 2">DSM 45943</strain>
    </source>
</reference>
<name>A0A221W584_9PSEU</name>
<sequence length="340" mass="37380">MLMSEARVVAADWVSRHARHTEGFAGAYLHGSTIELPDDAELPPTSDLDVVVVTAAPPPTGPGKFRHRGVLLEVTYLGRDLFAAAEHVLGSYHLAGGLRLDTIVADPEGLLRRLQPVVAEHFGERRWVRRRCADALRRIESGLRTVDGAAPWHQQVTSWLFPTGVTTHVLLVAARRNPTIRLRYPAAKAVLADHGLDARYPELLSLLGVRDLTAARVRDHLAALATTFDVAAQVARTPFFFRGDLTAEARPIVVDGSRDLIAAGLHREAFFWIVATFARCHAVLAADAPELDVRREPAFRAAVADLGITDTGDLRRRADEVLRFLPRLVEIAEPVLRAEN</sequence>
<protein>
    <submittedName>
        <fullName evidence="1">Uncharacterized protein</fullName>
    </submittedName>
</protein>
<keyword evidence="2" id="KW-1185">Reference proteome</keyword>
<organism evidence="1 2">
    <name type="scientific">Actinoalloteichus hoggarensis</name>
    <dbReference type="NCBI Taxonomy" id="1470176"/>
    <lineage>
        <taxon>Bacteria</taxon>
        <taxon>Bacillati</taxon>
        <taxon>Actinomycetota</taxon>
        <taxon>Actinomycetes</taxon>
        <taxon>Pseudonocardiales</taxon>
        <taxon>Pseudonocardiaceae</taxon>
        <taxon>Actinoalloteichus</taxon>
    </lineage>
</organism>
<dbReference type="OrthoDB" id="3659232at2"/>
<dbReference type="AlphaFoldDB" id="A0A221W584"/>
<proteinExistence type="predicted"/>
<evidence type="ECO:0000313" key="1">
    <source>
        <dbReference type="EMBL" id="ASO21028.1"/>
    </source>
</evidence>